<evidence type="ECO:0000313" key="2">
    <source>
        <dbReference type="EMBL" id="KAK9791852.1"/>
    </source>
</evidence>
<organism evidence="2 3">
    <name type="scientific">Symbiochloris irregularis</name>
    <dbReference type="NCBI Taxonomy" id="706552"/>
    <lineage>
        <taxon>Eukaryota</taxon>
        <taxon>Viridiplantae</taxon>
        <taxon>Chlorophyta</taxon>
        <taxon>core chlorophytes</taxon>
        <taxon>Trebouxiophyceae</taxon>
        <taxon>Trebouxiales</taxon>
        <taxon>Trebouxiaceae</taxon>
        <taxon>Symbiochloris</taxon>
    </lineage>
</organism>
<accession>A0AAW1NQW0</accession>
<evidence type="ECO:0000256" key="1">
    <source>
        <dbReference type="SAM" id="MobiDB-lite"/>
    </source>
</evidence>
<evidence type="ECO:0000313" key="3">
    <source>
        <dbReference type="Proteomes" id="UP001465755"/>
    </source>
</evidence>
<gene>
    <name evidence="2" type="ORF">WJX73_003511</name>
</gene>
<feature type="region of interest" description="Disordered" evidence="1">
    <location>
        <begin position="57"/>
        <end position="133"/>
    </location>
</feature>
<dbReference type="AlphaFoldDB" id="A0AAW1NQW0"/>
<dbReference type="EMBL" id="JALJOQ010000170">
    <property type="protein sequence ID" value="KAK9791852.1"/>
    <property type="molecule type" value="Genomic_DNA"/>
</dbReference>
<comment type="caution">
    <text evidence="2">The sequence shown here is derived from an EMBL/GenBank/DDBJ whole genome shotgun (WGS) entry which is preliminary data.</text>
</comment>
<reference evidence="2 3" key="1">
    <citation type="journal article" date="2024" name="Nat. Commun.">
        <title>Phylogenomics reveals the evolutionary origins of lichenization in chlorophyte algae.</title>
        <authorList>
            <person name="Puginier C."/>
            <person name="Libourel C."/>
            <person name="Otte J."/>
            <person name="Skaloud P."/>
            <person name="Haon M."/>
            <person name="Grisel S."/>
            <person name="Petersen M."/>
            <person name="Berrin J.G."/>
            <person name="Delaux P.M."/>
            <person name="Dal Grande F."/>
            <person name="Keller J."/>
        </authorList>
    </citation>
    <scope>NUCLEOTIDE SEQUENCE [LARGE SCALE GENOMIC DNA]</scope>
    <source>
        <strain evidence="2 3">SAG 2036</strain>
    </source>
</reference>
<name>A0AAW1NQW0_9CHLO</name>
<keyword evidence="3" id="KW-1185">Reference proteome</keyword>
<protein>
    <submittedName>
        <fullName evidence="2">Uncharacterized protein</fullName>
    </submittedName>
</protein>
<sequence>MTCVLRPRSAFVGDGKGLLDELVMACQVKSVGQLGQREVEARAKTLVPFFATSAVPHAEATPDCSKTAPARRRRVSSKTSSPAKTRTARPAGEVRPVPRPATNCVETRCAGPGFFSPPNPEQLPMPKFLSQRG</sequence>
<proteinExistence type="predicted"/>
<dbReference type="Proteomes" id="UP001465755">
    <property type="component" value="Unassembled WGS sequence"/>
</dbReference>